<organism evidence="2 3">
    <name type="scientific">Tengunoibacter tsumagoiensis</name>
    <dbReference type="NCBI Taxonomy" id="2014871"/>
    <lineage>
        <taxon>Bacteria</taxon>
        <taxon>Bacillati</taxon>
        <taxon>Chloroflexota</taxon>
        <taxon>Ktedonobacteria</taxon>
        <taxon>Ktedonobacterales</taxon>
        <taxon>Dictyobacteraceae</taxon>
        <taxon>Tengunoibacter</taxon>
    </lineage>
</organism>
<keyword evidence="3" id="KW-1185">Reference proteome</keyword>
<dbReference type="Pfam" id="PF00903">
    <property type="entry name" value="Glyoxalase"/>
    <property type="match status" value="1"/>
</dbReference>
<dbReference type="InterPro" id="IPR029068">
    <property type="entry name" value="Glyas_Bleomycin-R_OHBP_Dase"/>
</dbReference>
<evidence type="ECO:0000313" key="3">
    <source>
        <dbReference type="Proteomes" id="UP000287352"/>
    </source>
</evidence>
<dbReference type="Proteomes" id="UP000287352">
    <property type="component" value="Unassembled WGS sequence"/>
</dbReference>
<accession>A0A401ZWA6</accession>
<dbReference type="AlphaFoldDB" id="A0A401ZWA6"/>
<evidence type="ECO:0000259" key="1">
    <source>
        <dbReference type="PROSITE" id="PS51819"/>
    </source>
</evidence>
<proteinExistence type="predicted"/>
<reference evidence="3" key="1">
    <citation type="submission" date="2018-12" db="EMBL/GenBank/DDBJ databases">
        <title>Tengunoibacter tsumagoiensis gen. nov., sp. nov., Dictyobacter kobayashii sp. nov., D. alpinus sp. nov., and D. joshuensis sp. nov. and description of Dictyobacteraceae fam. nov. within the order Ktedonobacterales isolated from Tengu-no-mugimeshi.</title>
        <authorList>
            <person name="Wang C.M."/>
            <person name="Zheng Y."/>
            <person name="Sakai Y."/>
            <person name="Toyoda A."/>
            <person name="Minakuchi Y."/>
            <person name="Abe K."/>
            <person name="Yokota A."/>
            <person name="Yabe S."/>
        </authorList>
    </citation>
    <scope>NUCLEOTIDE SEQUENCE [LARGE SCALE GENOMIC DNA]</scope>
    <source>
        <strain evidence="3">Uno3</strain>
    </source>
</reference>
<protein>
    <recommendedName>
        <fullName evidence="1">VOC domain-containing protein</fullName>
    </recommendedName>
</protein>
<dbReference type="PROSITE" id="PS51819">
    <property type="entry name" value="VOC"/>
    <property type="match status" value="1"/>
</dbReference>
<sequence>MITAMQIHARFGSYFLQVPAMGAALYFFRDQLGLKLRHELCNCGKTDPTDEELASHLWLELDAGITIFLQKVDQIEPRDLGIGLEVENAQIAYEQLQKAGVYVLEQPKQITPEVKGFEIHDPFKNSIFIYGS</sequence>
<dbReference type="Gene3D" id="3.10.180.10">
    <property type="entry name" value="2,3-Dihydroxybiphenyl 1,2-Dioxygenase, domain 1"/>
    <property type="match status" value="1"/>
</dbReference>
<comment type="caution">
    <text evidence="2">The sequence shown here is derived from an EMBL/GenBank/DDBJ whole genome shotgun (WGS) entry which is preliminary data.</text>
</comment>
<feature type="domain" description="VOC" evidence="1">
    <location>
        <begin position="10"/>
        <end position="132"/>
    </location>
</feature>
<evidence type="ECO:0000313" key="2">
    <source>
        <dbReference type="EMBL" id="GCE11168.1"/>
    </source>
</evidence>
<name>A0A401ZWA6_9CHLR</name>
<dbReference type="SUPFAM" id="SSF54593">
    <property type="entry name" value="Glyoxalase/Bleomycin resistance protein/Dihydroxybiphenyl dioxygenase"/>
    <property type="match status" value="1"/>
</dbReference>
<dbReference type="EMBL" id="BIFR01000001">
    <property type="protein sequence ID" value="GCE11168.1"/>
    <property type="molecule type" value="Genomic_DNA"/>
</dbReference>
<dbReference type="InterPro" id="IPR037523">
    <property type="entry name" value="VOC_core"/>
</dbReference>
<gene>
    <name evidence="2" type="ORF">KTT_10270</name>
</gene>
<dbReference type="InterPro" id="IPR004360">
    <property type="entry name" value="Glyas_Fos-R_dOase_dom"/>
</dbReference>